<feature type="transmembrane region" description="Helical" evidence="7">
    <location>
        <begin position="86"/>
        <end position="108"/>
    </location>
</feature>
<keyword evidence="10" id="KW-1185">Reference proteome</keyword>
<feature type="domain" description="RCK N-terminal" evidence="8">
    <location>
        <begin position="427"/>
        <end position="548"/>
    </location>
</feature>
<dbReference type="Pfam" id="PF02254">
    <property type="entry name" value="TrkA_N"/>
    <property type="match status" value="1"/>
</dbReference>
<dbReference type="FunCoup" id="A0A517SKF5">
    <property type="interactions" value="356"/>
</dbReference>
<feature type="transmembrane region" description="Helical" evidence="7">
    <location>
        <begin position="6"/>
        <end position="24"/>
    </location>
</feature>
<feature type="transmembrane region" description="Helical" evidence="7">
    <location>
        <begin position="225"/>
        <end position="258"/>
    </location>
</feature>
<comment type="similarity">
    <text evidence="2">Belongs to the monovalent cation:proton antiporter 2 (CPA2) transporter (TC 2.A.37) family.</text>
</comment>
<comment type="subcellular location">
    <subcellularLocation>
        <location evidence="1">Membrane</location>
        <topology evidence="1">Multi-pass membrane protein</topology>
    </subcellularLocation>
</comment>
<feature type="transmembrane region" description="Helical" evidence="7">
    <location>
        <begin position="182"/>
        <end position="204"/>
    </location>
</feature>
<dbReference type="GO" id="GO:0006813">
    <property type="term" value="P:potassium ion transport"/>
    <property type="evidence" value="ECO:0007669"/>
    <property type="project" value="InterPro"/>
</dbReference>
<accession>A0A517SKF5</accession>
<dbReference type="AlphaFoldDB" id="A0A517SKF5"/>
<feature type="transmembrane region" description="Helical" evidence="7">
    <location>
        <begin position="147"/>
        <end position="170"/>
    </location>
</feature>
<gene>
    <name evidence="9" type="primary">ybaL</name>
    <name evidence="9" type="ORF">Pan44_46660</name>
</gene>
<dbReference type="PROSITE" id="PS51201">
    <property type="entry name" value="RCK_N"/>
    <property type="match status" value="1"/>
</dbReference>
<evidence type="ECO:0000256" key="6">
    <source>
        <dbReference type="ARBA" id="ARBA00023136"/>
    </source>
</evidence>
<feature type="transmembrane region" description="Helical" evidence="7">
    <location>
        <begin position="114"/>
        <end position="135"/>
    </location>
</feature>
<dbReference type="GO" id="GO:1902600">
    <property type="term" value="P:proton transmembrane transport"/>
    <property type="evidence" value="ECO:0007669"/>
    <property type="project" value="InterPro"/>
</dbReference>
<keyword evidence="6 7" id="KW-0472">Membrane</keyword>
<evidence type="ECO:0000256" key="4">
    <source>
        <dbReference type="ARBA" id="ARBA00022692"/>
    </source>
</evidence>
<dbReference type="KEGG" id="ccos:Pan44_46660"/>
<evidence type="ECO:0000313" key="9">
    <source>
        <dbReference type="EMBL" id="QDT56609.1"/>
    </source>
</evidence>
<evidence type="ECO:0000256" key="3">
    <source>
        <dbReference type="ARBA" id="ARBA00022448"/>
    </source>
</evidence>
<dbReference type="EMBL" id="CP036271">
    <property type="protein sequence ID" value="QDT56609.1"/>
    <property type="molecule type" value="Genomic_DNA"/>
</dbReference>
<evidence type="ECO:0000256" key="2">
    <source>
        <dbReference type="ARBA" id="ARBA00005551"/>
    </source>
</evidence>
<dbReference type="OrthoDB" id="9793589at2"/>
<dbReference type="RefSeq" id="WP_145034064.1">
    <property type="nucleotide sequence ID" value="NZ_CP036271.1"/>
</dbReference>
<dbReference type="InterPro" id="IPR036291">
    <property type="entry name" value="NAD(P)-bd_dom_sf"/>
</dbReference>
<dbReference type="Proteomes" id="UP000315700">
    <property type="component" value="Chromosome"/>
</dbReference>
<dbReference type="Gene3D" id="3.40.50.720">
    <property type="entry name" value="NAD(P)-binding Rossmann-like Domain"/>
    <property type="match status" value="1"/>
</dbReference>
<reference evidence="9 10" key="1">
    <citation type="submission" date="2019-02" db="EMBL/GenBank/DDBJ databases">
        <title>Deep-cultivation of Planctomycetes and their phenomic and genomic characterization uncovers novel biology.</title>
        <authorList>
            <person name="Wiegand S."/>
            <person name="Jogler M."/>
            <person name="Boedeker C."/>
            <person name="Pinto D."/>
            <person name="Vollmers J."/>
            <person name="Rivas-Marin E."/>
            <person name="Kohn T."/>
            <person name="Peeters S.H."/>
            <person name="Heuer A."/>
            <person name="Rast P."/>
            <person name="Oberbeckmann S."/>
            <person name="Bunk B."/>
            <person name="Jeske O."/>
            <person name="Meyerdierks A."/>
            <person name="Storesund J.E."/>
            <person name="Kallscheuer N."/>
            <person name="Luecker S."/>
            <person name="Lage O.M."/>
            <person name="Pohl T."/>
            <person name="Merkel B.J."/>
            <person name="Hornburger P."/>
            <person name="Mueller R.-W."/>
            <person name="Bruemmer F."/>
            <person name="Labrenz M."/>
            <person name="Spormann A.M."/>
            <person name="Op den Camp H."/>
            <person name="Overmann J."/>
            <person name="Amann R."/>
            <person name="Jetten M.S.M."/>
            <person name="Mascher T."/>
            <person name="Medema M.H."/>
            <person name="Devos D.P."/>
            <person name="Kaster A.-K."/>
            <person name="Ovreas L."/>
            <person name="Rohde M."/>
            <person name="Galperin M.Y."/>
            <person name="Jogler C."/>
        </authorList>
    </citation>
    <scope>NUCLEOTIDE SEQUENCE [LARGE SCALE GENOMIC DNA]</scope>
    <source>
        <strain evidence="9 10">Pan44</strain>
    </source>
</reference>
<dbReference type="GO" id="GO:0016020">
    <property type="term" value="C:membrane"/>
    <property type="evidence" value="ECO:0007669"/>
    <property type="project" value="UniProtKB-SubCell"/>
</dbReference>
<dbReference type="Gene3D" id="1.20.1530.20">
    <property type="match status" value="1"/>
</dbReference>
<dbReference type="PANTHER" id="PTHR42751">
    <property type="entry name" value="SODIUM/HYDROGEN EXCHANGER FAMILY/TRKA DOMAIN PROTEIN"/>
    <property type="match status" value="1"/>
</dbReference>
<evidence type="ECO:0000256" key="5">
    <source>
        <dbReference type="ARBA" id="ARBA00022989"/>
    </source>
</evidence>
<dbReference type="InterPro" id="IPR003148">
    <property type="entry name" value="RCK_N"/>
</dbReference>
<keyword evidence="4 7" id="KW-0812">Transmembrane</keyword>
<dbReference type="InterPro" id="IPR006153">
    <property type="entry name" value="Cation/H_exchanger_TM"/>
</dbReference>
<name>A0A517SKF5_9PLAN</name>
<feature type="transmembrane region" description="Helical" evidence="7">
    <location>
        <begin position="331"/>
        <end position="354"/>
    </location>
</feature>
<dbReference type="Pfam" id="PF00999">
    <property type="entry name" value="Na_H_Exchanger"/>
    <property type="match status" value="1"/>
</dbReference>
<feature type="transmembrane region" description="Helical" evidence="7">
    <location>
        <begin position="302"/>
        <end position="325"/>
    </location>
</feature>
<evidence type="ECO:0000256" key="7">
    <source>
        <dbReference type="SAM" id="Phobius"/>
    </source>
</evidence>
<protein>
    <submittedName>
        <fullName evidence="9">Inner membrane protein YbaL</fullName>
    </submittedName>
</protein>
<evidence type="ECO:0000256" key="1">
    <source>
        <dbReference type="ARBA" id="ARBA00004141"/>
    </source>
</evidence>
<dbReference type="GO" id="GO:0015297">
    <property type="term" value="F:antiporter activity"/>
    <property type="evidence" value="ECO:0007669"/>
    <property type="project" value="InterPro"/>
</dbReference>
<organism evidence="9 10">
    <name type="scientific">Caulifigura coniformis</name>
    <dbReference type="NCBI Taxonomy" id="2527983"/>
    <lineage>
        <taxon>Bacteria</taxon>
        <taxon>Pseudomonadati</taxon>
        <taxon>Planctomycetota</taxon>
        <taxon>Planctomycetia</taxon>
        <taxon>Planctomycetales</taxon>
        <taxon>Planctomycetaceae</taxon>
        <taxon>Caulifigura</taxon>
    </lineage>
</organism>
<keyword evidence="3" id="KW-0813">Transport</keyword>
<dbReference type="InParanoid" id="A0A517SKF5"/>
<proteinExistence type="inferred from homology"/>
<feature type="transmembrane region" description="Helical" evidence="7">
    <location>
        <begin position="55"/>
        <end position="74"/>
    </location>
</feature>
<evidence type="ECO:0000259" key="8">
    <source>
        <dbReference type="PROSITE" id="PS51201"/>
    </source>
</evidence>
<sequence length="593" mass="63572">MSHNIILTLTIGLTAALLLGYITQRLRLSPILGYLLAGVLIGPLTPGVVVDQDAAMQFAEIGVILLMFGVGLHFDLKDLLAVRKIAITGALFQIAAATLFAMVSIHAAGSTWTTGFVVGVAISVASTVVLIRVLTDNNVLDTERGTIAVGWLIVEDLFTIFALVVLPSLAAIVKGEDASTGTIVATLGLAAIRVAVLCLLILGGGRRVIPWILGKVAQTRQRELFTLTVLVMALAIATGSAAAFEVSMALGAFLAGMVVGQSEVSHQAAADALPMQDAFAVLFFVSVGMLFDYTAMRDHPGLFAEILMVVLIVKPLAAIAIVWFLGYSPLAALTIAVALAQVGEFSFIVADLALKQGLMEPFHRSLLVATSIISITLNPILFRGIAPLERWLKARPALWRRLQQRSESRVAIRGLETLVVDDADQDRSRAVIIGYGPVGRVCASILRDFDFIPAIIDLNIDTVRSLLARGETAIYGDASNRDILKAAGISQAKYLLLTIPELSTRTLIVIAARELNPDLKIFVRARYVGERAWLEEIGVTEVAYEEAEAACGLGSLLLHEVGATNEQIEAEMVRIRRGFAVRPEDRESSSPGH</sequence>
<dbReference type="InterPro" id="IPR038770">
    <property type="entry name" value="Na+/solute_symporter_sf"/>
</dbReference>
<keyword evidence="5 7" id="KW-1133">Transmembrane helix</keyword>
<dbReference type="PANTHER" id="PTHR42751:SF1">
    <property type="entry name" value="CATION_PROTON ANTIPORTER YBAL-RELATED"/>
    <property type="match status" value="1"/>
</dbReference>
<evidence type="ECO:0000313" key="10">
    <source>
        <dbReference type="Proteomes" id="UP000315700"/>
    </source>
</evidence>
<feature type="transmembrane region" description="Helical" evidence="7">
    <location>
        <begin position="278"/>
        <end position="295"/>
    </location>
</feature>
<feature type="transmembrane region" description="Helical" evidence="7">
    <location>
        <begin position="31"/>
        <end position="49"/>
    </location>
</feature>
<feature type="transmembrane region" description="Helical" evidence="7">
    <location>
        <begin position="366"/>
        <end position="386"/>
    </location>
</feature>
<dbReference type="SUPFAM" id="SSF51735">
    <property type="entry name" value="NAD(P)-binding Rossmann-fold domains"/>
    <property type="match status" value="1"/>
</dbReference>